<organism evidence="1 2">
    <name type="scientific">Ambispora gerdemannii</name>
    <dbReference type="NCBI Taxonomy" id="144530"/>
    <lineage>
        <taxon>Eukaryota</taxon>
        <taxon>Fungi</taxon>
        <taxon>Fungi incertae sedis</taxon>
        <taxon>Mucoromycota</taxon>
        <taxon>Glomeromycotina</taxon>
        <taxon>Glomeromycetes</taxon>
        <taxon>Archaeosporales</taxon>
        <taxon>Ambisporaceae</taxon>
        <taxon>Ambispora</taxon>
    </lineage>
</organism>
<protein>
    <submittedName>
        <fullName evidence="1">5027_t:CDS:1</fullName>
    </submittedName>
</protein>
<proteinExistence type="predicted"/>
<comment type="caution">
    <text evidence="1">The sequence shown here is derived from an EMBL/GenBank/DDBJ whole genome shotgun (WGS) entry which is preliminary data.</text>
</comment>
<evidence type="ECO:0000313" key="2">
    <source>
        <dbReference type="Proteomes" id="UP000789831"/>
    </source>
</evidence>
<keyword evidence="2" id="KW-1185">Reference proteome</keyword>
<name>A0A9N8ZEH4_9GLOM</name>
<sequence>MERLHISKENSLVFITYSTGKRLVPSLDTTTNDSSKERLMRSTLLMFMRNNDTFHSKFTKIIPNNIDGVLVIKLFSVESPILFAMIEAQTLKRDYLLHARRLHALKGLDNWKWVRVELLRRKPREYSSDHPTRDFSFHRLYLSYPYKNDLLHTITQISTPGSFTPNYEHDDLLVCAPSSCFHLKSRDFPEISSSCTIMCGS</sequence>
<dbReference type="AlphaFoldDB" id="A0A9N8ZEH4"/>
<dbReference type="EMBL" id="CAJVPL010000412">
    <property type="protein sequence ID" value="CAG8493948.1"/>
    <property type="molecule type" value="Genomic_DNA"/>
</dbReference>
<evidence type="ECO:0000313" key="1">
    <source>
        <dbReference type="EMBL" id="CAG8493948.1"/>
    </source>
</evidence>
<reference evidence="1" key="1">
    <citation type="submission" date="2021-06" db="EMBL/GenBank/DDBJ databases">
        <authorList>
            <person name="Kallberg Y."/>
            <person name="Tangrot J."/>
            <person name="Rosling A."/>
        </authorList>
    </citation>
    <scope>NUCLEOTIDE SEQUENCE</scope>
    <source>
        <strain evidence="1">MT106</strain>
    </source>
</reference>
<gene>
    <name evidence="1" type="ORF">AGERDE_LOCUS3899</name>
</gene>
<dbReference type="Proteomes" id="UP000789831">
    <property type="component" value="Unassembled WGS sequence"/>
</dbReference>
<accession>A0A9N8ZEH4</accession>